<feature type="compositionally biased region" description="Low complexity" evidence="1">
    <location>
        <begin position="1"/>
        <end position="12"/>
    </location>
</feature>
<dbReference type="EMBL" id="LR862145">
    <property type="protein sequence ID" value="CAD1825819.1"/>
    <property type="molecule type" value="Genomic_DNA"/>
</dbReference>
<accession>A0A6V7P4Q4</accession>
<dbReference type="AlphaFoldDB" id="A0A6V7P4Q4"/>
<feature type="region of interest" description="Disordered" evidence="1">
    <location>
        <begin position="233"/>
        <end position="343"/>
    </location>
</feature>
<feature type="compositionally biased region" description="Low complexity" evidence="1">
    <location>
        <begin position="274"/>
        <end position="289"/>
    </location>
</feature>
<dbReference type="Gene3D" id="3.40.395.10">
    <property type="entry name" value="Adenoviral Proteinase, Chain A"/>
    <property type="match status" value="1"/>
</dbReference>
<protein>
    <submittedName>
        <fullName evidence="2">Uncharacterized protein</fullName>
    </submittedName>
</protein>
<name>A0A6V7P4Q4_ANACO</name>
<organism evidence="2">
    <name type="scientific">Ananas comosus var. bracteatus</name>
    <name type="common">red pineapple</name>
    <dbReference type="NCBI Taxonomy" id="296719"/>
    <lineage>
        <taxon>Eukaryota</taxon>
        <taxon>Viridiplantae</taxon>
        <taxon>Streptophyta</taxon>
        <taxon>Embryophyta</taxon>
        <taxon>Tracheophyta</taxon>
        <taxon>Spermatophyta</taxon>
        <taxon>Magnoliopsida</taxon>
        <taxon>Liliopsida</taxon>
        <taxon>Poales</taxon>
        <taxon>Bromeliaceae</taxon>
        <taxon>Bromelioideae</taxon>
        <taxon>Ananas</taxon>
    </lineage>
</organism>
<sequence length="455" mass="50236">MASKSSQSTDSLSDAEGKAPSRPVAGGPAGRFIVNLRCFVGAYRKTYTSVVKPYHFPVIQIKIFGNILHFPDITLDRPMPEFIVRHWKEGVEFEIGLQFCLPLSGQILDLNLKVGSNTRNRYLEGKKVYHKNLDVVLKEMSPKEDEDNIIDFVKLLILYFFVCILFTNTNNLCPKGLVALVDDLPALGRYNWTEVVHQLIIDSLCSAAIKLQANSKRVGYVLGCTPLHLEKEAGRAPSVEPEAESGALVEPEAERGPSIEPGTERAHSAESEAELVAAAAAPEASAKPAMTTRTAKSVNVKIDKPPPPPPPPAESRKSKRRLARDSTTTKAATQAAKSGKPEPSIIESDFVNLTSHMAFVSSDVIDAYQHLLEEAEGQRCIYSTTFLYQTIGTAIGTEIFLNDLTKGVISDAKYWFIPLFDFDHLHLLAVDLQKRSTFTSRRLKTLNTTLGLKKR</sequence>
<dbReference type="InterPro" id="IPR038765">
    <property type="entry name" value="Papain-like_cys_pep_sf"/>
</dbReference>
<gene>
    <name evidence="2" type="ORF">CB5_LOCUS9030</name>
</gene>
<feature type="region of interest" description="Disordered" evidence="1">
    <location>
        <begin position="1"/>
        <end position="23"/>
    </location>
</feature>
<proteinExistence type="predicted"/>
<evidence type="ECO:0000256" key="1">
    <source>
        <dbReference type="SAM" id="MobiDB-lite"/>
    </source>
</evidence>
<dbReference type="SUPFAM" id="SSF54001">
    <property type="entry name" value="Cysteine proteinases"/>
    <property type="match status" value="1"/>
</dbReference>
<reference evidence="2" key="1">
    <citation type="submission" date="2020-07" db="EMBL/GenBank/DDBJ databases">
        <authorList>
            <person name="Lin J."/>
        </authorList>
    </citation>
    <scope>NUCLEOTIDE SEQUENCE</scope>
</reference>
<feature type="compositionally biased region" description="Low complexity" evidence="1">
    <location>
        <begin position="328"/>
        <end position="337"/>
    </location>
</feature>
<evidence type="ECO:0000313" key="2">
    <source>
        <dbReference type="EMBL" id="CAD1825819.1"/>
    </source>
</evidence>
<feature type="compositionally biased region" description="Basic and acidic residues" evidence="1">
    <location>
        <begin position="252"/>
        <end position="270"/>
    </location>
</feature>